<dbReference type="EMBL" id="VOFY01000020">
    <property type="protein sequence ID" value="KAA8581839.1"/>
    <property type="molecule type" value="Genomic_DNA"/>
</dbReference>
<dbReference type="SUPFAM" id="SSF48726">
    <property type="entry name" value="Immunoglobulin"/>
    <property type="match status" value="1"/>
</dbReference>
<gene>
    <name evidence="3" type="ORF">FQN60_008579</name>
</gene>
<dbReference type="InterPro" id="IPR036179">
    <property type="entry name" value="Ig-like_dom_sf"/>
</dbReference>
<accession>A0A5J5CM10</accession>
<dbReference type="SMART" id="SM00407">
    <property type="entry name" value="IGc1"/>
    <property type="match status" value="1"/>
</dbReference>
<evidence type="ECO:0000259" key="2">
    <source>
        <dbReference type="PROSITE" id="PS50835"/>
    </source>
</evidence>
<dbReference type="InterPro" id="IPR003597">
    <property type="entry name" value="Ig_C1-set"/>
</dbReference>
<dbReference type="Gene3D" id="2.60.40.10">
    <property type="entry name" value="Immunoglobulins"/>
    <property type="match status" value="1"/>
</dbReference>
<dbReference type="PANTHER" id="PTHR23411">
    <property type="entry name" value="TAPASIN"/>
    <property type="match status" value="1"/>
</dbReference>
<dbReference type="PROSITE" id="PS50835">
    <property type="entry name" value="IG_LIKE"/>
    <property type="match status" value="1"/>
</dbReference>
<feature type="domain" description="Ig-like" evidence="2">
    <location>
        <begin position="28"/>
        <end position="132"/>
    </location>
</feature>
<evidence type="ECO:0000313" key="4">
    <source>
        <dbReference type="Proteomes" id="UP000327493"/>
    </source>
</evidence>
<reference evidence="3 4" key="1">
    <citation type="submission" date="2019-08" db="EMBL/GenBank/DDBJ databases">
        <title>A chromosome-level genome assembly, high-density linkage maps, and genome scans reveal the genomic architecture of hybrid incompatibilities underlying speciation via character displacement in darters (Percidae: Etheostominae).</title>
        <authorList>
            <person name="Moran R.L."/>
            <person name="Catchen J.M."/>
            <person name="Fuller R.C."/>
        </authorList>
    </citation>
    <scope>NUCLEOTIDE SEQUENCE [LARGE SCALE GENOMIC DNA]</scope>
    <source>
        <strain evidence="3">EspeVRDwgs_2016</strain>
        <tissue evidence="3">Muscle</tissue>
    </source>
</reference>
<keyword evidence="1" id="KW-0393">Immunoglobulin domain</keyword>
<evidence type="ECO:0000313" key="3">
    <source>
        <dbReference type="EMBL" id="KAA8581839.1"/>
    </source>
</evidence>
<feature type="non-terminal residue" evidence="3">
    <location>
        <position position="1"/>
    </location>
</feature>
<organism evidence="3 4">
    <name type="scientific">Etheostoma spectabile</name>
    <name type="common">orangethroat darter</name>
    <dbReference type="NCBI Taxonomy" id="54343"/>
    <lineage>
        <taxon>Eukaryota</taxon>
        <taxon>Metazoa</taxon>
        <taxon>Chordata</taxon>
        <taxon>Craniata</taxon>
        <taxon>Vertebrata</taxon>
        <taxon>Euteleostomi</taxon>
        <taxon>Actinopterygii</taxon>
        <taxon>Neopterygii</taxon>
        <taxon>Teleostei</taxon>
        <taxon>Neoteleostei</taxon>
        <taxon>Acanthomorphata</taxon>
        <taxon>Eupercaria</taxon>
        <taxon>Perciformes</taxon>
        <taxon>Percoidei</taxon>
        <taxon>Percidae</taxon>
        <taxon>Etheostomatinae</taxon>
        <taxon>Etheostoma</taxon>
    </lineage>
</organism>
<feature type="non-terminal residue" evidence="3">
    <location>
        <position position="235"/>
    </location>
</feature>
<dbReference type="AlphaFoldDB" id="A0A5J5CM10"/>
<dbReference type="InterPro" id="IPR013783">
    <property type="entry name" value="Ig-like_fold"/>
</dbReference>
<proteinExistence type="predicted"/>
<dbReference type="InterPro" id="IPR007110">
    <property type="entry name" value="Ig-like_dom"/>
</dbReference>
<name>A0A5J5CM10_9PERO</name>
<dbReference type="Proteomes" id="UP000327493">
    <property type="component" value="Chromosome 20"/>
</dbReference>
<dbReference type="InterPro" id="IPR050380">
    <property type="entry name" value="Immune_Resp_Modulators"/>
</dbReference>
<protein>
    <recommendedName>
        <fullName evidence="2">Ig-like domain-containing protein</fullName>
    </recommendedName>
</protein>
<dbReference type="Pfam" id="PF07654">
    <property type="entry name" value="C1-set"/>
    <property type="match status" value="1"/>
</dbReference>
<keyword evidence="4" id="KW-1185">Reference proteome</keyword>
<evidence type="ECO:0000256" key="1">
    <source>
        <dbReference type="ARBA" id="ARBA00023319"/>
    </source>
</evidence>
<sequence length="235" mass="25965">VCSNTYPAEFGEGTKLTVLEPDHEIKEPTVKVLEPSKKECRKQTDGARKKTIVCVASGFYPDHVTVDWQIDGETQTTGVATDNAALREGKTYRITSRLRVPREHWYTLDKNFTCIVNFYNGSASSNYTGTVVGVKGEEEGGMTREDYLKISQTAKLSYGLLIIKSSLYGAFVAFLVWKLQGWGGGVLKASRGAESESRGEDVVTEQPAESPRCWETMKGSPSVVHRTTQTRGKVL</sequence>
<comment type="caution">
    <text evidence="3">The sequence shown here is derived from an EMBL/GenBank/DDBJ whole genome shotgun (WGS) entry which is preliminary data.</text>
</comment>